<protein>
    <submittedName>
        <fullName evidence="1">Uncharacterized protein</fullName>
    </submittedName>
</protein>
<sequence length="467" mass="53080">MIRRLATPLESCKSHPGYHLIAEMHLPYFLLSYYTDDMELDDAVHMAILMLKEGDSPVHFCAVEFLLFCNLQENFLRITKILTVVGNLYGVVFCMGYQCSDQLLQFKLNNVVLELEQQTEMKVKLHLCFYYFGITSTDKKFRFERKISSINIGIGIIGTNKKFNFKIFGRTCLHHHSPYGMLLLCFEVYSLKLKVQYWCLGSSESLYSLAFSLEKNLAFSVNWIYLYSCWLKDKVQLCVEQEVISQLASNTELSFAWVTNVQISNCSSGYVYFQFATCGGFKACSTKGLHFPLVNLSTCLVSIDVFFVQDTGILLDLAAWRCLNFHLLPNVSPLSSSLAQLPPNAVTSIIDGLRRLYIEKPQPLEVGFEGQISSINIGIGIIGTNKKFCYTDDMDLEDAVHAAILMRKEGRMVILLLNPWSFGTIFNWKDKFYKHLLKCNYPVEDIECSDIAGVIVELNILSASNAL</sequence>
<proteinExistence type="predicted"/>
<organism evidence="1 2">
    <name type="scientific">Quercus lobata</name>
    <name type="common">Valley oak</name>
    <dbReference type="NCBI Taxonomy" id="97700"/>
    <lineage>
        <taxon>Eukaryota</taxon>
        <taxon>Viridiplantae</taxon>
        <taxon>Streptophyta</taxon>
        <taxon>Embryophyta</taxon>
        <taxon>Tracheophyta</taxon>
        <taxon>Spermatophyta</taxon>
        <taxon>Magnoliopsida</taxon>
        <taxon>eudicotyledons</taxon>
        <taxon>Gunneridae</taxon>
        <taxon>Pentapetalae</taxon>
        <taxon>rosids</taxon>
        <taxon>fabids</taxon>
        <taxon>Fagales</taxon>
        <taxon>Fagaceae</taxon>
        <taxon>Quercus</taxon>
    </lineage>
</organism>
<dbReference type="EMBL" id="LRBV02000001">
    <property type="status" value="NOT_ANNOTATED_CDS"/>
    <property type="molecule type" value="Genomic_DNA"/>
</dbReference>
<dbReference type="Gramene" id="QL01p030492:mrna">
    <property type="protein sequence ID" value="QL01p030492:mrna"/>
    <property type="gene ID" value="QL01p030492"/>
</dbReference>
<reference evidence="1 2" key="1">
    <citation type="journal article" date="2016" name="G3 (Bethesda)">
        <title>First Draft Assembly and Annotation of the Genome of a California Endemic Oak Quercus lobata Nee (Fagaceae).</title>
        <authorList>
            <person name="Sork V.L."/>
            <person name="Fitz-Gibbon S.T."/>
            <person name="Puiu D."/>
            <person name="Crepeau M."/>
            <person name="Gugger P.F."/>
            <person name="Sherman R."/>
            <person name="Stevens K."/>
            <person name="Langley C.H."/>
            <person name="Pellegrini M."/>
            <person name="Salzberg S.L."/>
        </authorList>
    </citation>
    <scope>NUCLEOTIDE SEQUENCE [LARGE SCALE GENOMIC DNA]</scope>
    <source>
        <strain evidence="1 2">cv. SW786</strain>
    </source>
</reference>
<dbReference type="EnsemblPlants" id="QL01p030492:mrna">
    <property type="protein sequence ID" value="QL01p030492:mrna"/>
    <property type="gene ID" value="QL01p030492"/>
</dbReference>
<dbReference type="InParanoid" id="A0A7N2KPB6"/>
<dbReference type="Proteomes" id="UP000594261">
    <property type="component" value="Chromosome 1"/>
</dbReference>
<reference evidence="1" key="2">
    <citation type="submission" date="2021-01" db="UniProtKB">
        <authorList>
            <consortium name="EnsemblPlants"/>
        </authorList>
    </citation>
    <scope>IDENTIFICATION</scope>
</reference>
<evidence type="ECO:0000313" key="2">
    <source>
        <dbReference type="Proteomes" id="UP000594261"/>
    </source>
</evidence>
<keyword evidence="2" id="KW-1185">Reference proteome</keyword>
<name>A0A7N2KPB6_QUELO</name>
<accession>A0A7N2KPB6</accession>
<dbReference type="AlphaFoldDB" id="A0A7N2KPB6"/>
<evidence type="ECO:0000313" key="1">
    <source>
        <dbReference type="EnsemblPlants" id="QL01p030492:mrna"/>
    </source>
</evidence>